<name>A0AAN9R5X7_CANGL</name>
<accession>A0AAN9R5X7</accession>
<keyword evidence="4" id="KW-1185">Reference proteome</keyword>
<proteinExistence type="predicted"/>
<gene>
    <name evidence="3" type="ORF">VNO77_02415</name>
</gene>
<evidence type="ECO:0000256" key="2">
    <source>
        <dbReference type="SAM" id="Phobius"/>
    </source>
</evidence>
<feature type="region of interest" description="Disordered" evidence="1">
    <location>
        <begin position="113"/>
        <end position="132"/>
    </location>
</feature>
<dbReference type="EMBL" id="JAYMYQ010000001">
    <property type="protein sequence ID" value="KAK7360422.1"/>
    <property type="molecule type" value="Genomic_DNA"/>
</dbReference>
<keyword evidence="2" id="KW-0472">Membrane</keyword>
<protein>
    <submittedName>
        <fullName evidence="3">Uncharacterized protein</fullName>
    </submittedName>
</protein>
<reference evidence="3 4" key="1">
    <citation type="submission" date="2024-01" db="EMBL/GenBank/DDBJ databases">
        <title>The genomes of 5 underutilized Papilionoideae crops provide insights into root nodulation and disease resistanc.</title>
        <authorList>
            <person name="Jiang F."/>
        </authorList>
    </citation>
    <scope>NUCLEOTIDE SEQUENCE [LARGE SCALE GENOMIC DNA]</scope>
    <source>
        <strain evidence="3">LVBAO_FW01</strain>
        <tissue evidence="3">Leaves</tissue>
    </source>
</reference>
<organism evidence="3 4">
    <name type="scientific">Canavalia gladiata</name>
    <name type="common">Sword bean</name>
    <name type="synonym">Dolichos gladiatus</name>
    <dbReference type="NCBI Taxonomy" id="3824"/>
    <lineage>
        <taxon>Eukaryota</taxon>
        <taxon>Viridiplantae</taxon>
        <taxon>Streptophyta</taxon>
        <taxon>Embryophyta</taxon>
        <taxon>Tracheophyta</taxon>
        <taxon>Spermatophyta</taxon>
        <taxon>Magnoliopsida</taxon>
        <taxon>eudicotyledons</taxon>
        <taxon>Gunneridae</taxon>
        <taxon>Pentapetalae</taxon>
        <taxon>rosids</taxon>
        <taxon>fabids</taxon>
        <taxon>Fabales</taxon>
        <taxon>Fabaceae</taxon>
        <taxon>Papilionoideae</taxon>
        <taxon>50 kb inversion clade</taxon>
        <taxon>NPAAA clade</taxon>
        <taxon>indigoferoid/millettioid clade</taxon>
        <taxon>Phaseoleae</taxon>
        <taxon>Canavalia</taxon>
    </lineage>
</organism>
<evidence type="ECO:0000313" key="3">
    <source>
        <dbReference type="EMBL" id="KAK7360422.1"/>
    </source>
</evidence>
<feature type="transmembrane region" description="Helical" evidence="2">
    <location>
        <begin position="54"/>
        <end position="80"/>
    </location>
</feature>
<evidence type="ECO:0000256" key="1">
    <source>
        <dbReference type="SAM" id="MobiDB-lite"/>
    </source>
</evidence>
<dbReference type="Proteomes" id="UP001367508">
    <property type="component" value="Unassembled WGS sequence"/>
</dbReference>
<keyword evidence="2" id="KW-1133">Transmembrane helix</keyword>
<keyword evidence="2" id="KW-0812">Transmembrane</keyword>
<comment type="caution">
    <text evidence="3">The sequence shown here is derived from an EMBL/GenBank/DDBJ whole genome shotgun (WGS) entry which is preliminary data.</text>
</comment>
<dbReference type="AlphaFoldDB" id="A0AAN9R5X7"/>
<feature type="compositionally biased region" description="Polar residues" evidence="1">
    <location>
        <begin position="113"/>
        <end position="126"/>
    </location>
</feature>
<evidence type="ECO:0000313" key="4">
    <source>
        <dbReference type="Proteomes" id="UP001367508"/>
    </source>
</evidence>
<sequence>MAVVRMRLHLPLPQTLLLLLPLRSASSSLTLKLSLSSHLLLEILRLNSIHPRVMFLVSWIFTPIHFVSVFQNPIFAIFFLKQYSLSTFPITFPSFSGQHYIFLPSIASSQQGQKSGISASETQSDLGSEESL</sequence>